<reference evidence="2" key="1">
    <citation type="journal article" date="2019" name="Int. J. Syst. Evol. Microbiol.">
        <title>The Global Catalogue of Microorganisms (GCM) 10K type strain sequencing project: providing services to taxonomists for standard genome sequencing and annotation.</title>
        <authorList>
            <consortium name="The Broad Institute Genomics Platform"/>
            <consortium name="The Broad Institute Genome Sequencing Center for Infectious Disease"/>
            <person name="Wu L."/>
            <person name="Ma J."/>
        </authorList>
    </citation>
    <scope>NUCLEOTIDE SEQUENCE [LARGE SCALE GENOMIC DNA]</scope>
    <source>
        <strain evidence="2">CCUG 50353</strain>
    </source>
</reference>
<dbReference type="Proteomes" id="UP001595733">
    <property type="component" value="Unassembled WGS sequence"/>
</dbReference>
<accession>A0ABV8UTK0</accession>
<evidence type="ECO:0000313" key="2">
    <source>
        <dbReference type="Proteomes" id="UP001595733"/>
    </source>
</evidence>
<keyword evidence="2" id="KW-1185">Reference proteome</keyword>
<sequence length="47" mass="5440">METDDGQRQQIYILAICTYDQTDEYYLFACDGEFNVLGDTVHSTVEQ</sequence>
<protein>
    <submittedName>
        <fullName evidence="1">Uncharacterized protein</fullName>
    </submittedName>
</protein>
<dbReference type="EMBL" id="JBHSEF010000010">
    <property type="protein sequence ID" value="MFC4354255.1"/>
    <property type="molecule type" value="Genomic_DNA"/>
</dbReference>
<dbReference type="RefSeq" id="WP_378140495.1">
    <property type="nucleotide sequence ID" value="NZ_JBHSEF010000010.1"/>
</dbReference>
<evidence type="ECO:0000313" key="1">
    <source>
        <dbReference type="EMBL" id="MFC4354255.1"/>
    </source>
</evidence>
<comment type="caution">
    <text evidence="1">The sequence shown here is derived from an EMBL/GenBank/DDBJ whole genome shotgun (WGS) entry which is preliminary data.</text>
</comment>
<organism evidence="1 2">
    <name type="scientific">Chryseomicrobium palamuruense</name>
    <dbReference type="NCBI Taxonomy" id="682973"/>
    <lineage>
        <taxon>Bacteria</taxon>
        <taxon>Bacillati</taxon>
        <taxon>Bacillota</taxon>
        <taxon>Bacilli</taxon>
        <taxon>Bacillales</taxon>
        <taxon>Caryophanaceae</taxon>
        <taxon>Chryseomicrobium</taxon>
    </lineage>
</organism>
<gene>
    <name evidence="1" type="ORF">ACFO0S_04105</name>
</gene>
<proteinExistence type="predicted"/>
<name>A0ABV8UTK0_9BACL</name>